<sequence>MADEPRIVRISPDEFQALDPAKLNELREKHGLDIEIRSTSSGVSEILNSLGRAGLAAEKGHERGFDRTDPGYSRSYDREVSTLEQLAQEVINPAEVINPVRDVGGGR</sequence>
<proteinExistence type="predicted"/>
<protein>
    <submittedName>
        <fullName evidence="1">Uncharacterized protein</fullName>
    </submittedName>
</protein>
<dbReference type="OrthoDB" id="9947175at2"/>
<dbReference type="Proteomes" id="UP000198403">
    <property type="component" value="Unassembled WGS sequence"/>
</dbReference>
<dbReference type="EMBL" id="FZNO01000018">
    <property type="protein sequence ID" value="SNR67632.1"/>
    <property type="molecule type" value="Genomic_DNA"/>
</dbReference>
<gene>
    <name evidence="1" type="ORF">SAMN06272737_11899</name>
</gene>
<dbReference type="AlphaFoldDB" id="A0A238Y9J7"/>
<evidence type="ECO:0000313" key="2">
    <source>
        <dbReference type="Proteomes" id="UP000198403"/>
    </source>
</evidence>
<reference evidence="1 2" key="1">
    <citation type="submission" date="2017-06" db="EMBL/GenBank/DDBJ databases">
        <authorList>
            <person name="Kim H.J."/>
            <person name="Triplett B.A."/>
        </authorList>
    </citation>
    <scope>NUCLEOTIDE SEQUENCE [LARGE SCALE GENOMIC DNA]</scope>
    <source>
        <strain evidence="1 2">DSM 44272</strain>
    </source>
</reference>
<accession>A0A238Y9J7</accession>
<dbReference type="RefSeq" id="WP_141137524.1">
    <property type="nucleotide sequence ID" value="NZ_FZNO01000018.1"/>
</dbReference>
<name>A0A238Y9J7_9ACTN</name>
<keyword evidence="2" id="KW-1185">Reference proteome</keyword>
<organism evidence="1 2">
    <name type="scientific">Blastococcus mobilis</name>
    <dbReference type="NCBI Taxonomy" id="1938746"/>
    <lineage>
        <taxon>Bacteria</taxon>
        <taxon>Bacillati</taxon>
        <taxon>Actinomycetota</taxon>
        <taxon>Actinomycetes</taxon>
        <taxon>Geodermatophilales</taxon>
        <taxon>Geodermatophilaceae</taxon>
        <taxon>Blastococcus</taxon>
    </lineage>
</organism>
<evidence type="ECO:0000313" key="1">
    <source>
        <dbReference type="EMBL" id="SNR67632.1"/>
    </source>
</evidence>